<evidence type="ECO:0000313" key="4">
    <source>
        <dbReference type="Proteomes" id="UP001165079"/>
    </source>
</evidence>
<dbReference type="EMBL" id="BSTX01000003">
    <property type="protein sequence ID" value="GLZ80185.1"/>
    <property type="molecule type" value="Genomic_DNA"/>
</dbReference>
<name>A0A9W6SNL1_9ACTN</name>
<dbReference type="Proteomes" id="UP001165079">
    <property type="component" value="Unassembled WGS sequence"/>
</dbReference>
<gene>
    <name evidence="3" type="ORF">Afil01_49920</name>
</gene>
<evidence type="ECO:0000256" key="2">
    <source>
        <dbReference type="SAM" id="Phobius"/>
    </source>
</evidence>
<protein>
    <submittedName>
        <fullName evidence="3">Uncharacterized protein</fullName>
    </submittedName>
</protein>
<proteinExistence type="predicted"/>
<keyword evidence="2" id="KW-0472">Membrane</keyword>
<feature type="transmembrane region" description="Helical" evidence="2">
    <location>
        <begin position="24"/>
        <end position="45"/>
    </location>
</feature>
<comment type="caution">
    <text evidence="3">The sequence shown here is derived from an EMBL/GenBank/DDBJ whole genome shotgun (WGS) entry which is preliminary data.</text>
</comment>
<keyword evidence="2" id="KW-1133">Transmembrane helix</keyword>
<keyword evidence="4" id="KW-1185">Reference proteome</keyword>
<feature type="region of interest" description="Disordered" evidence="1">
    <location>
        <begin position="78"/>
        <end position="99"/>
    </location>
</feature>
<reference evidence="3" key="1">
    <citation type="submission" date="2023-03" db="EMBL/GenBank/DDBJ databases">
        <title>Actinorhabdospora filicis NBRC 111898.</title>
        <authorList>
            <person name="Ichikawa N."/>
            <person name="Sato H."/>
            <person name="Tonouchi N."/>
        </authorList>
    </citation>
    <scope>NUCLEOTIDE SEQUENCE</scope>
    <source>
        <strain evidence="3">NBRC 111898</strain>
    </source>
</reference>
<evidence type="ECO:0000313" key="3">
    <source>
        <dbReference type="EMBL" id="GLZ80185.1"/>
    </source>
</evidence>
<organism evidence="3 4">
    <name type="scientific">Actinorhabdospora filicis</name>
    <dbReference type="NCBI Taxonomy" id="1785913"/>
    <lineage>
        <taxon>Bacteria</taxon>
        <taxon>Bacillati</taxon>
        <taxon>Actinomycetota</taxon>
        <taxon>Actinomycetes</taxon>
        <taxon>Micromonosporales</taxon>
        <taxon>Micromonosporaceae</taxon>
        <taxon>Actinorhabdospora</taxon>
    </lineage>
</organism>
<keyword evidence="2" id="KW-0812">Transmembrane</keyword>
<accession>A0A9W6SNL1</accession>
<dbReference type="AlphaFoldDB" id="A0A9W6SNL1"/>
<sequence>MWGSHSYEAAAGTAAAWASGSGEIIGLLAAAIAIGFVVTAMVVSLRQRRRPREGLTCAQAPPPYPEAGIATEITAPGRVQRPEGEVELEPGIGTSLRAD</sequence>
<dbReference type="RefSeq" id="WP_285665308.1">
    <property type="nucleotide sequence ID" value="NZ_BSTX01000003.1"/>
</dbReference>
<evidence type="ECO:0000256" key="1">
    <source>
        <dbReference type="SAM" id="MobiDB-lite"/>
    </source>
</evidence>